<dbReference type="AlphaFoldDB" id="A0A507R4E7"/>
<comment type="caution">
    <text evidence="2">The sequence shown here is derived from an EMBL/GenBank/DDBJ whole genome shotgun (WGS) entry which is preliminary data.</text>
</comment>
<dbReference type="STRING" id="5098.A0A507R4E7"/>
<dbReference type="PANTHER" id="PTHR28003:SF1">
    <property type="entry name" value="NUCLEOPORIN POM34"/>
    <property type="match status" value="1"/>
</dbReference>
<keyword evidence="3" id="KW-1185">Reference proteome</keyword>
<dbReference type="Pfam" id="PF08058">
    <property type="entry name" value="NPCC"/>
    <property type="match status" value="1"/>
</dbReference>
<evidence type="ECO:0000313" key="2">
    <source>
        <dbReference type="EMBL" id="TQB75803.1"/>
    </source>
</evidence>
<feature type="region of interest" description="Disordered" evidence="1">
    <location>
        <begin position="234"/>
        <end position="259"/>
    </location>
</feature>
<sequence>MASKSLPSTPKPVSSSAPGSGASQTPGKWRHPRLDEIVRRQNASIFGPNNARRLLSNGVALIITWLFGDTLKTQLLRPHFLQDYPAKIDLAFFALQLYFTVNIVVALYPLFRPKDEMTDIPLTPTQRALLGLDPVVALPPTPESAYVTPPRYRLSVSRPASPFSTSPSPASARTSLSSNTYSAGASFSPSTSPLLQRAIANGNKGSGQRPSFGSSPVARGSFWSSSPLAQSSSFKESTLSSWGPPTPSPTGRRGTGIGVTNKWLYERSGRLSTSNSAFSL</sequence>
<name>A0A507R4E7_MONPU</name>
<evidence type="ECO:0000256" key="1">
    <source>
        <dbReference type="SAM" id="MobiDB-lite"/>
    </source>
</evidence>
<gene>
    <name evidence="2" type="ORF">MPDQ_001767</name>
</gene>
<evidence type="ECO:0000313" key="3">
    <source>
        <dbReference type="Proteomes" id="UP000319663"/>
    </source>
</evidence>
<dbReference type="Proteomes" id="UP000319663">
    <property type="component" value="Unassembled WGS sequence"/>
</dbReference>
<proteinExistence type="predicted"/>
<dbReference type="InterPro" id="IPR012578">
    <property type="entry name" value="Nucl_pore_cmplx"/>
</dbReference>
<protein>
    <recommendedName>
        <fullName evidence="4">Nuclear pore complex component</fullName>
    </recommendedName>
</protein>
<dbReference type="OrthoDB" id="429932at2759"/>
<dbReference type="PANTHER" id="PTHR28003">
    <property type="entry name" value="NUCLEOPORIN POM34"/>
    <property type="match status" value="1"/>
</dbReference>
<feature type="compositionally biased region" description="Low complexity" evidence="1">
    <location>
        <begin position="12"/>
        <end position="23"/>
    </location>
</feature>
<dbReference type="GO" id="GO:0006606">
    <property type="term" value="P:protein import into nucleus"/>
    <property type="evidence" value="ECO:0007669"/>
    <property type="project" value="TreeGrafter"/>
</dbReference>
<evidence type="ECO:0008006" key="4">
    <source>
        <dbReference type="Google" id="ProtNLM"/>
    </source>
</evidence>
<dbReference type="GO" id="GO:0005640">
    <property type="term" value="C:nuclear outer membrane"/>
    <property type="evidence" value="ECO:0007669"/>
    <property type="project" value="TreeGrafter"/>
</dbReference>
<reference evidence="2 3" key="1">
    <citation type="submission" date="2019-06" db="EMBL/GenBank/DDBJ databases">
        <title>Wine fermentation using esterase from Monascus purpureus.</title>
        <authorList>
            <person name="Geng C."/>
            <person name="Zhang Y."/>
        </authorList>
    </citation>
    <scope>NUCLEOTIDE SEQUENCE [LARGE SCALE GENOMIC DNA]</scope>
    <source>
        <strain evidence="2">HQ1</strain>
    </source>
</reference>
<dbReference type="GO" id="GO:0030474">
    <property type="term" value="P:spindle pole body duplication"/>
    <property type="evidence" value="ECO:0007669"/>
    <property type="project" value="TreeGrafter"/>
</dbReference>
<dbReference type="GO" id="GO:0070762">
    <property type="term" value="C:nuclear pore transmembrane ring"/>
    <property type="evidence" value="ECO:0007669"/>
    <property type="project" value="TreeGrafter"/>
</dbReference>
<organism evidence="2 3">
    <name type="scientific">Monascus purpureus</name>
    <name type="common">Red mold</name>
    <name type="synonym">Monascus anka</name>
    <dbReference type="NCBI Taxonomy" id="5098"/>
    <lineage>
        <taxon>Eukaryota</taxon>
        <taxon>Fungi</taxon>
        <taxon>Dikarya</taxon>
        <taxon>Ascomycota</taxon>
        <taxon>Pezizomycotina</taxon>
        <taxon>Eurotiomycetes</taxon>
        <taxon>Eurotiomycetidae</taxon>
        <taxon>Eurotiales</taxon>
        <taxon>Aspergillaceae</taxon>
        <taxon>Monascus</taxon>
    </lineage>
</organism>
<dbReference type="EMBL" id="VIFY01000015">
    <property type="protein sequence ID" value="TQB75803.1"/>
    <property type="molecule type" value="Genomic_DNA"/>
</dbReference>
<accession>A0A507R4E7</accession>
<feature type="region of interest" description="Disordered" evidence="1">
    <location>
        <begin position="1"/>
        <end position="31"/>
    </location>
</feature>